<gene>
    <name evidence="2" type="ORF">AWC38_SpisGene4963</name>
</gene>
<evidence type="ECO:0000313" key="3">
    <source>
        <dbReference type="Proteomes" id="UP000225706"/>
    </source>
</evidence>
<feature type="signal peptide" evidence="1">
    <location>
        <begin position="1"/>
        <end position="22"/>
    </location>
</feature>
<protein>
    <submittedName>
        <fullName evidence="2">Uncharacterized protein</fullName>
    </submittedName>
</protein>
<dbReference type="AlphaFoldDB" id="A0A2B4SHZ1"/>
<dbReference type="EMBL" id="LSMT01000053">
    <property type="protein sequence ID" value="PFX30274.1"/>
    <property type="molecule type" value="Genomic_DNA"/>
</dbReference>
<name>A0A2B4SHZ1_STYPI</name>
<evidence type="ECO:0000313" key="2">
    <source>
        <dbReference type="EMBL" id="PFX30274.1"/>
    </source>
</evidence>
<organism evidence="2 3">
    <name type="scientific">Stylophora pistillata</name>
    <name type="common">Smooth cauliflower coral</name>
    <dbReference type="NCBI Taxonomy" id="50429"/>
    <lineage>
        <taxon>Eukaryota</taxon>
        <taxon>Metazoa</taxon>
        <taxon>Cnidaria</taxon>
        <taxon>Anthozoa</taxon>
        <taxon>Hexacorallia</taxon>
        <taxon>Scleractinia</taxon>
        <taxon>Astrocoeniina</taxon>
        <taxon>Pocilloporidae</taxon>
        <taxon>Stylophora</taxon>
    </lineage>
</organism>
<feature type="chain" id="PRO_5012337836" evidence="1">
    <location>
        <begin position="23"/>
        <end position="222"/>
    </location>
</feature>
<accession>A0A2B4SHZ1</accession>
<keyword evidence="3" id="KW-1185">Reference proteome</keyword>
<keyword evidence="1" id="KW-0732">Signal</keyword>
<comment type="caution">
    <text evidence="2">The sequence shown here is derived from an EMBL/GenBank/DDBJ whole genome shotgun (WGS) entry which is preliminary data.</text>
</comment>
<reference evidence="3" key="1">
    <citation type="journal article" date="2017" name="bioRxiv">
        <title>Comparative analysis of the genomes of Stylophora pistillata and Acropora digitifera provides evidence for extensive differences between species of corals.</title>
        <authorList>
            <person name="Voolstra C.R."/>
            <person name="Li Y."/>
            <person name="Liew Y.J."/>
            <person name="Baumgarten S."/>
            <person name="Zoccola D."/>
            <person name="Flot J.-F."/>
            <person name="Tambutte S."/>
            <person name="Allemand D."/>
            <person name="Aranda M."/>
        </authorList>
    </citation>
    <scope>NUCLEOTIDE SEQUENCE [LARGE SCALE GENOMIC DNA]</scope>
</reference>
<evidence type="ECO:0000256" key="1">
    <source>
        <dbReference type="SAM" id="SignalP"/>
    </source>
</evidence>
<dbReference type="Proteomes" id="UP000225706">
    <property type="component" value="Unassembled WGS sequence"/>
</dbReference>
<proteinExistence type="predicted"/>
<sequence>MNRPSIARICLTALLVLNFSEAISLESKASAHVNGKTVIDKKVLEKIIKHKTAEAIKKLEKQFKLTYMAYTSTNNKGKKLQVHKKLQDLVDAVKRESKANLERSIKAYKFDVNRLSDKDSAQLLYSSYERNKRQSLWGSCQPVCQHRCFPTCNLLCCLTTPFVVPKKTVKMIEKQLALKKLKKKSKISKKHPNKKGKVCEPKCRKACLPSCKFSCCVSPKKH</sequence>
<dbReference type="OrthoDB" id="5976668at2759"/>